<evidence type="ECO:0000313" key="1">
    <source>
        <dbReference type="EMBL" id="PKU37592.1"/>
    </source>
</evidence>
<evidence type="ECO:0000313" key="2">
    <source>
        <dbReference type="Proteomes" id="UP000233556"/>
    </source>
</evidence>
<reference evidence="2" key="2">
    <citation type="submission" date="2017-12" db="EMBL/GenBank/DDBJ databases">
        <title>Genome sequence of the Bar-tailed Godwit (Limosa lapponica baueri).</title>
        <authorList>
            <person name="Lima N.C.B."/>
            <person name="Parody-Merino A.M."/>
            <person name="Battley P.F."/>
            <person name="Fidler A.E."/>
            <person name="Prosdocimi F."/>
        </authorList>
    </citation>
    <scope>NUCLEOTIDE SEQUENCE [LARGE SCALE GENOMIC DNA]</scope>
</reference>
<dbReference type="EMBL" id="KZ507073">
    <property type="protein sequence ID" value="PKU37592.1"/>
    <property type="molecule type" value="Genomic_DNA"/>
</dbReference>
<dbReference type="AlphaFoldDB" id="A0A2I0TUZ2"/>
<dbReference type="Proteomes" id="UP000233556">
    <property type="component" value="Unassembled WGS sequence"/>
</dbReference>
<organism evidence="1 2">
    <name type="scientific">Limosa lapponica baueri</name>
    <dbReference type="NCBI Taxonomy" id="1758121"/>
    <lineage>
        <taxon>Eukaryota</taxon>
        <taxon>Metazoa</taxon>
        <taxon>Chordata</taxon>
        <taxon>Craniata</taxon>
        <taxon>Vertebrata</taxon>
        <taxon>Euteleostomi</taxon>
        <taxon>Archelosauria</taxon>
        <taxon>Archosauria</taxon>
        <taxon>Dinosauria</taxon>
        <taxon>Saurischia</taxon>
        <taxon>Theropoda</taxon>
        <taxon>Coelurosauria</taxon>
        <taxon>Aves</taxon>
        <taxon>Neognathae</taxon>
        <taxon>Neoaves</taxon>
        <taxon>Charadriiformes</taxon>
        <taxon>Scolopacidae</taxon>
        <taxon>Limosa</taxon>
    </lineage>
</organism>
<reference evidence="2" key="1">
    <citation type="submission" date="2017-11" db="EMBL/GenBank/DDBJ databases">
        <authorList>
            <person name="Lima N.C."/>
            <person name="Parody-Merino A.M."/>
            <person name="Battley P.F."/>
            <person name="Fidler A.E."/>
            <person name="Prosdocimi F."/>
        </authorList>
    </citation>
    <scope>NUCLEOTIDE SEQUENCE [LARGE SCALE GENOMIC DNA]</scope>
</reference>
<accession>A0A2I0TUZ2</accession>
<protein>
    <submittedName>
        <fullName evidence="1">Uncharacterized protein</fullName>
    </submittedName>
</protein>
<keyword evidence="2" id="KW-1185">Reference proteome</keyword>
<name>A0A2I0TUZ2_LIMLA</name>
<proteinExistence type="predicted"/>
<gene>
    <name evidence="1" type="ORF">llap_12107</name>
</gene>
<sequence>MARGLEHPMYEKPLKEPGFFYLEKIENEYSCSLPGGAIKKTDSSQRHTAGEQEAMNTNCSKENSCWIQKDNFTMQVTSYEERLRGWGISILGGFQNSAEQNHEPSYEGKAGLVALQWSFPTYIL</sequence>